<evidence type="ECO:0000256" key="1">
    <source>
        <dbReference type="ARBA" id="ARBA00004141"/>
    </source>
</evidence>
<feature type="transmembrane region" description="Helical" evidence="7">
    <location>
        <begin position="358"/>
        <end position="376"/>
    </location>
</feature>
<sequence>MASPGFTSPGPSGSPGPLVPQLEAPPLPANRGHDAIKSECESSLEGTPVVVAEPNEPCSSADELSPSKSSRRVVSKWIRPMLLRHYPPLTSQSSWRTRLLYAVLCPIHGQIARVVTYLLLFVLIVLVSFCLLGHIGTPPNGTVFLLLVLVTLGALVGQAFTWVHLPPLLGMLITGIVLKNLPFIEFEDRWAVWSSTLRGVALVIILMRAGLGLDPEALKRLSALVFRLAFLPCLAETSVVAVASHFLLGFPWLWGFMLGFVLAAVSPAVVVPCLLQLQKEGYGVAKGIPTLVMAAASVDDVLAISGFTIVLGITFSPDASLVQLAFQGPLEAAIGVASGIVGGLVVIFLPHQAMDSYGLARFSLLVGGCLVCLFGSKLVHFPGAGALAVLVMSFVAGFGWRKQGWSDDNLVSKYLSHLWMIFQPLLFGLIGTEIKVGEIDQSTIGLGLAVVLISLTVRVIVSFLSVTDRKLNLRERVFIALAWIPKATVQAAIGPVAYDTALNLEPRRSDYIDLGHQLLTIAVLVILVTAPIGAIAIMTTAPRLLTKQGKPPSSA</sequence>
<feature type="compositionally biased region" description="Low complexity" evidence="6">
    <location>
        <begin position="1"/>
        <end position="11"/>
    </location>
</feature>
<reference evidence="9 10" key="1">
    <citation type="journal article" date="2018" name="Nat. Ecol. Evol.">
        <title>Genomic signatures of mitonuclear coevolution across populations of Tigriopus californicus.</title>
        <authorList>
            <person name="Barreto F.S."/>
            <person name="Watson E.T."/>
            <person name="Lima T.G."/>
            <person name="Willett C.S."/>
            <person name="Edmands S."/>
            <person name="Li W."/>
            <person name="Burton R.S."/>
        </authorList>
    </citation>
    <scope>NUCLEOTIDE SEQUENCE [LARGE SCALE GENOMIC DNA]</scope>
    <source>
        <strain evidence="9 10">San Diego</strain>
    </source>
</reference>
<dbReference type="InterPro" id="IPR038770">
    <property type="entry name" value="Na+/solute_symporter_sf"/>
</dbReference>
<dbReference type="Pfam" id="PF00999">
    <property type="entry name" value="Na_H_Exchanger"/>
    <property type="match status" value="1"/>
</dbReference>
<dbReference type="STRING" id="6832.A0A553PC57"/>
<dbReference type="Gene3D" id="1.20.1530.20">
    <property type="match status" value="1"/>
</dbReference>
<dbReference type="InterPro" id="IPR051843">
    <property type="entry name" value="CPA1_transporter"/>
</dbReference>
<name>A0A553PC57_TIGCA</name>
<evidence type="ECO:0000256" key="5">
    <source>
        <dbReference type="ARBA" id="ARBA00023136"/>
    </source>
</evidence>
<feature type="transmembrane region" description="Helical" evidence="7">
    <location>
        <begin position="333"/>
        <end position="351"/>
    </location>
</feature>
<feature type="region of interest" description="Disordered" evidence="6">
    <location>
        <begin position="1"/>
        <end position="36"/>
    </location>
</feature>
<feature type="transmembrane region" description="Helical" evidence="7">
    <location>
        <begin position="114"/>
        <end position="135"/>
    </location>
</feature>
<comment type="subcellular location">
    <subcellularLocation>
        <location evidence="1">Membrane</location>
        <topology evidence="1">Multi-pass membrane protein</topology>
    </subcellularLocation>
</comment>
<feature type="transmembrane region" description="Helical" evidence="7">
    <location>
        <begin position="287"/>
        <end position="313"/>
    </location>
</feature>
<keyword evidence="3 7" id="KW-0812">Transmembrane</keyword>
<comment type="caution">
    <text evidence="9">The sequence shown here is derived from an EMBL/GenBank/DDBJ whole genome shotgun (WGS) entry which is preliminary data.</text>
</comment>
<dbReference type="InterPro" id="IPR006153">
    <property type="entry name" value="Cation/H_exchanger_TM"/>
</dbReference>
<organism evidence="9 10">
    <name type="scientific">Tigriopus californicus</name>
    <name type="common">Marine copepod</name>
    <dbReference type="NCBI Taxonomy" id="6832"/>
    <lineage>
        <taxon>Eukaryota</taxon>
        <taxon>Metazoa</taxon>
        <taxon>Ecdysozoa</taxon>
        <taxon>Arthropoda</taxon>
        <taxon>Crustacea</taxon>
        <taxon>Multicrustacea</taxon>
        <taxon>Hexanauplia</taxon>
        <taxon>Copepoda</taxon>
        <taxon>Harpacticoida</taxon>
        <taxon>Harpacticidae</taxon>
        <taxon>Tigriopus</taxon>
    </lineage>
</organism>
<feature type="transmembrane region" description="Helical" evidence="7">
    <location>
        <begin position="412"/>
        <end position="432"/>
    </location>
</feature>
<dbReference type="GO" id="GO:0015297">
    <property type="term" value="F:antiporter activity"/>
    <property type="evidence" value="ECO:0007669"/>
    <property type="project" value="InterPro"/>
</dbReference>
<dbReference type="PANTHER" id="PTHR31102:SF1">
    <property type="entry name" value="CATION_H+ EXCHANGER DOMAIN-CONTAINING PROTEIN"/>
    <property type="match status" value="1"/>
</dbReference>
<feature type="domain" description="Cation/H+ exchanger transmembrane" evidence="8">
    <location>
        <begin position="152"/>
        <end position="536"/>
    </location>
</feature>
<accession>A0A553PC57</accession>
<evidence type="ECO:0000256" key="4">
    <source>
        <dbReference type="ARBA" id="ARBA00022989"/>
    </source>
</evidence>
<dbReference type="GO" id="GO:1902600">
    <property type="term" value="P:proton transmembrane transport"/>
    <property type="evidence" value="ECO:0007669"/>
    <property type="project" value="InterPro"/>
</dbReference>
<dbReference type="Proteomes" id="UP000318571">
    <property type="component" value="Chromosome 2"/>
</dbReference>
<feature type="transmembrane region" description="Helical" evidence="7">
    <location>
        <begin position="252"/>
        <end position="275"/>
    </location>
</feature>
<keyword evidence="4 7" id="KW-1133">Transmembrane helix</keyword>
<feature type="transmembrane region" description="Helical" evidence="7">
    <location>
        <begin position="382"/>
        <end position="400"/>
    </location>
</feature>
<keyword evidence="5 7" id="KW-0472">Membrane</keyword>
<dbReference type="OMA" id="RNWSVSC"/>
<gene>
    <name evidence="9" type="ORF">TCAL_08307</name>
</gene>
<feature type="transmembrane region" description="Helical" evidence="7">
    <location>
        <begin position="478"/>
        <end position="498"/>
    </location>
</feature>
<dbReference type="OrthoDB" id="423807at2759"/>
<dbReference type="GO" id="GO:0016020">
    <property type="term" value="C:membrane"/>
    <property type="evidence" value="ECO:0007669"/>
    <property type="project" value="UniProtKB-SubCell"/>
</dbReference>
<evidence type="ECO:0000313" key="9">
    <source>
        <dbReference type="EMBL" id="TRY75264.1"/>
    </source>
</evidence>
<protein>
    <recommendedName>
        <fullName evidence="8">Cation/H+ exchanger transmembrane domain-containing protein</fullName>
    </recommendedName>
</protein>
<proteinExistence type="inferred from homology"/>
<evidence type="ECO:0000313" key="10">
    <source>
        <dbReference type="Proteomes" id="UP000318571"/>
    </source>
</evidence>
<evidence type="ECO:0000256" key="6">
    <source>
        <dbReference type="SAM" id="MobiDB-lite"/>
    </source>
</evidence>
<feature type="transmembrane region" description="Helical" evidence="7">
    <location>
        <begin position="190"/>
        <end position="211"/>
    </location>
</feature>
<evidence type="ECO:0000256" key="2">
    <source>
        <dbReference type="ARBA" id="ARBA00007367"/>
    </source>
</evidence>
<feature type="transmembrane region" description="Helical" evidence="7">
    <location>
        <begin position="223"/>
        <end position="246"/>
    </location>
</feature>
<evidence type="ECO:0000259" key="8">
    <source>
        <dbReference type="Pfam" id="PF00999"/>
    </source>
</evidence>
<keyword evidence="10" id="KW-1185">Reference proteome</keyword>
<dbReference type="PANTHER" id="PTHR31102">
    <property type="match status" value="1"/>
</dbReference>
<evidence type="ECO:0000256" key="3">
    <source>
        <dbReference type="ARBA" id="ARBA00022692"/>
    </source>
</evidence>
<feature type="transmembrane region" description="Helical" evidence="7">
    <location>
        <begin position="518"/>
        <end position="541"/>
    </location>
</feature>
<feature type="compositionally biased region" description="Pro residues" evidence="6">
    <location>
        <begin position="12"/>
        <end position="28"/>
    </location>
</feature>
<dbReference type="EMBL" id="VCGU01000005">
    <property type="protein sequence ID" value="TRY75264.1"/>
    <property type="molecule type" value="Genomic_DNA"/>
</dbReference>
<feature type="transmembrane region" description="Helical" evidence="7">
    <location>
        <begin position="141"/>
        <end position="160"/>
    </location>
</feature>
<comment type="similarity">
    <text evidence="2">Belongs to the monovalent cation:proton antiporter 1 (CPA1) transporter (TC 2.A.36) family.</text>
</comment>
<dbReference type="AlphaFoldDB" id="A0A553PC57"/>
<feature type="transmembrane region" description="Helical" evidence="7">
    <location>
        <begin position="444"/>
        <end position="466"/>
    </location>
</feature>
<evidence type="ECO:0000256" key="7">
    <source>
        <dbReference type="SAM" id="Phobius"/>
    </source>
</evidence>